<organism evidence="2 3">
    <name type="scientific">Eiseniibacteriota bacterium</name>
    <dbReference type="NCBI Taxonomy" id="2212470"/>
    <lineage>
        <taxon>Bacteria</taxon>
        <taxon>Candidatus Eiseniibacteriota</taxon>
    </lineage>
</organism>
<sequence>MKVLVLKVVFLLLCAGALYIAVSTVLSREDDDPECEVPVIVEVLNGCGVSGVADKVAARLRGKDFDVMFVGNADDFNHEETLIVDRSGACSKAITVARALEVENVVQQVRGSFFVDVSVVVGSDMAESLAPAR</sequence>
<dbReference type="EMBL" id="JBHPEI010000017">
    <property type="protein sequence ID" value="MFC1799625.1"/>
    <property type="molecule type" value="Genomic_DNA"/>
</dbReference>
<dbReference type="InterPro" id="IPR027381">
    <property type="entry name" value="LytR/CpsA/Psr_C"/>
</dbReference>
<evidence type="ECO:0000313" key="3">
    <source>
        <dbReference type="Proteomes" id="UP001594288"/>
    </source>
</evidence>
<gene>
    <name evidence="2" type="ORF">ACFL2Z_01780</name>
</gene>
<dbReference type="Pfam" id="PF13399">
    <property type="entry name" value="LytR_C"/>
    <property type="match status" value="1"/>
</dbReference>
<proteinExistence type="predicted"/>
<feature type="domain" description="LytR/CpsA/Psr regulator C-terminal" evidence="1">
    <location>
        <begin position="41"/>
        <end position="124"/>
    </location>
</feature>
<dbReference type="Gene3D" id="3.30.70.2390">
    <property type="match status" value="1"/>
</dbReference>
<accession>A0ABV6YNH8</accession>
<keyword evidence="3" id="KW-1185">Reference proteome</keyword>
<evidence type="ECO:0000313" key="2">
    <source>
        <dbReference type="EMBL" id="MFC1799625.1"/>
    </source>
</evidence>
<evidence type="ECO:0000259" key="1">
    <source>
        <dbReference type="Pfam" id="PF13399"/>
    </source>
</evidence>
<protein>
    <submittedName>
        <fullName evidence="2">LytR C-terminal domain-containing protein</fullName>
    </submittedName>
</protein>
<reference evidence="2 3" key="1">
    <citation type="submission" date="2024-09" db="EMBL/GenBank/DDBJ databases">
        <authorList>
            <person name="D'Angelo T."/>
        </authorList>
    </citation>
    <scope>NUCLEOTIDE SEQUENCE [LARGE SCALE GENOMIC DNA]</scope>
    <source>
        <strain evidence="2">SAG AM-311-F02</strain>
    </source>
</reference>
<dbReference type="Proteomes" id="UP001594288">
    <property type="component" value="Unassembled WGS sequence"/>
</dbReference>
<comment type="caution">
    <text evidence="2">The sequence shown here is derived from an EMBL/GenBank/DDBJ whole genome shotgun (WGS) entry which is preliminary data.</text>
</comment>
<name>A0ABV6YNH8_UNCEI</name>